<evidence type="ECO:0000313" key="2">
    <source>
        <dbReference type="EMBL" id="THU80664.1"/>
    </source>
</evidence>
<feature type="chain" id="PRO_5020717504" evidence="1">
    <location>
        <begin position="21"/>
        <end position="111"/>
    </location>
</feature>
<gene>
    <name evidence="2" type="ORF">K435DRAFT_874149</name>
</gene>
<name>A0A4S8KXC5_DENBC</name>
<evidence type="ECO:0000313" key="3">
    <source>
        <dbReference type="Proteomes" id="UP000297245"/>
    </source>
</evidence>
<reference evidence="2 3" key="1">
    <citation type="journal article" date="2019" name="Nat. Ecol. Evol.">
        <title>Megaphylogeny resolves global patterns of mushroom evolution.</title>
        <authorList>
            <person name="Varga T."/>
            <person name="Krizsan K."/>
            <person name="Foldi C."/>
            <person name="Dima B."/>
            <person name="Sanchez-Garcia M."/>
            <person name="Sanchez-Ramirez S."/>
            <person name="Szollosi G.J."/>
            <person name="Szarkandi J.G."/>
            <person name="Papp V."/>
            <person name="Albert L."/>
            <person name="Andreopoulos W."/>
            <person name="Angelini C."/>
            <person name="Antonin V."/>
            <person name="Barry K.W."/>
            <person name="Bougher N.L."/>
            <person name="Buchanan P."/>
            <person name="Buyck B."/>
            <person name="Bense V."/>
            <person name="Catcheside P."/>
            <person name="Chovatia M."/>
            <person name="Cooper J."/>
            <person name="Damon W."/>
            <person name="Desjardin D."/>
            <person name="Finy P."/>
            <person name="Geml J."/>
            <person name="Haridas S."/>
            <person name="Hughes K."/>
            <person name="Justo A."/>
            <person name="Karasinski D."/>
            <person name="Kautmanova I."/>
            <person name="Kiss B."/>
            <person name="Kocsube S."/>
            <person name="Kotiranta H."/>
            <person name="LaButti K.M."/>
            <person name="Lechner B.E."/>
            <person name="Liimatainen K."/>
            <person name="Lipzen A."/>
            <person name="Lukacs Z."/>
            <person name="Mihaltcheva S."/>
            <person name="Morgado L.N."/>
            <person name="Niskanen T."/>
            <person name="Noordeloos M.E."/>
            <person name="Ohm R.A."/>
            <person name="Ortiz-Santana B."/>
            <person name="Ovrebo C."/>
            <person name="Racz N."/>
            <person name="Riley R."/>
            <person name="Savchenko A."/>
            <person name="Shiryaev A."/>
            <person name="Soop K."/>
            <person name="Spirin V."/>
            <person name="Szebenyi C."/>
            <person name="Tomsovsky M."/>
            <person name="Tulloss R.E."/>
            <person name="Uehling J."/>
            <person name="Grigoriev I.V."/>
            <person name="Vagvolgyi C."/>
            <person name="Papp T."/>
            <person name="Martin F.M."/>
            <person name="Miettinen O."/>
            <person name="Hibbett D.S."/>
            <person name="Nagy L.G."/>
        </authorList>
    </citation>
    <scope>NUCLEOTIDE SEQUENCE [LARGE SCALE GENOMIC DNA]</scope>
    <source>
        <strain evidence="2 3">CBS 962.96</strain>
    </source>
</reference>
<keyword evidence="1" id="KW-0732">Signal</keyword>
<dbReference type="EMBL" id="ML179883">
    <property type="protein sequence ID" value="THU80664.1"/>
    <property type="molecule type" value="Genomic_DNA"/>
</dbReference>
<protein>
    <submittedName>
        <fullName evidence="2">Uncharacterized protein</fullName>
    </submittedName>
</protein>
<dbReference type="Proteomes" id="UP000297245">
    <property type="component" value="Unassembled WGS sequence"/>
</dbReference>
<keyword evidence="3" id="KW-1185">Reference proteome</keyword>
<proteinExistence type="predicted"/>
<feature type="signal peptide" evidence="1">
    <location>
        <begin position="1"/>
        <end position="20"/>
    </location>
</feature>
<accession>A0A4S8KXC5</accession>
<evidence type="ECO:0000256" key="1">
    <source>
        <dbReference type="SAM" id="SignalP"/>
    </source>
</evidence>
<dbReference type="OrthoDB" id="2956254at2759"/>
<sequence>MFSLKSFIIVATAAVVLVSGTPTVENRAEHGLISRQDNCQNFIGNCFQNGCAGTFANPSDTIGTCTAGTFNGCPCEKCGSGTGFTGGCGENGCNGVQGTCTAGTFQGCPCN</sequence>
<organism evidence="2 3">
    <name type="scientific">Dendrothele bispora (strain CBS 962.96)</name>
    <dbReference type="NCBI Taxonomy" id="1314807"/>
    <lineage>
        <taxon>Eukaryota</taxon>
        <taxon>Fungi</taxon>
        <taxon>Dikarya</taxon>
        <taxon>Basidiomycota</taxon>
        <taxon>Agaricomycotina</taxon>
        <taxon>Agaricomycetes</taxon>
        <taxon>Agaricomycetidae</taxon>
        <taxon>Agaricales</taxon>
        <taxon>Agaricales incertae sedis</taxon>
        <taxon>Dendrothele</taxon>
    </lineage>
</organism>
<dbReference type="AlphaFoldDB" id="A0A4S8KXC5"/>